<dbReference type="SUPFAM" id="SSF52029">
    <property type="entry name" value="GroEL apical domain-like"/>
    <property type="match status" value="1"/>
</dbReference>
<dbReference type="Gene3D" id="3.50.7.10">
    <property type="entry name" value="GroEL"/>
    <property type="match status" value="1"/>
</dbReference>
<dbReference type="Proteomes" id="UP001327560">
    <property type="component" value="Chromosome 7"/>
</dbReference>
<dbReference type="Pfam" id="PF24570">
    <property type="entry name" value="BACK_BPM_SPOP"/>
    <property type="match status" value="1"/>
</dbReference>
<evidence type="ECO:0000259" key="2">
    <source>
        <dbReference type="Pfam" id="PF24570"/>
    </source>
</evidence>
<evidence type="ECO:0000313" key="4">
    <source>
        <dbReference type="Proteomes" id="UP001327560"/>
    </source>
</evidence>
<evidence type="ECO:0000256" key="1">
    <source>
        <dbReference type="ARBA" id="ARBA00010846"/>
    </source>
</evidence>
<dbReference type="InterPro" id="IPR034090">
    <property type="entry name" value="BPM_C"/>
</dbReference>
<comment type="similarity">
    <text evidence="1">Belongs to the Tdpoz family.</text>
</comment>
<proteinExistence type="inferred from homology"/>
<dbReference type="Gene3D" id="1.25.40.420">
    <property type="match status" value="1"/>
</dbReference>
<dbReference type="AlphaFoldDB" id="A0AAQ3QML7"/>
<organism evidence="3 4">
    <name type="scientific">Canna indica</name>
    <name type="common">Indian-shot</name>
    <dbReference type="NCBI Taxonomy" id="4628"/>
    <lineage>
        <taxon>Eukaryota</taxon>
        <taxon>Viridiplantae</taxon>
        <taxon>Streptophyta</taxon>
        <taxon>Embryophyta</taxon>
        <taxon>Tracheophyta</taxon>
        <taxon>Spermatophyta</taxon>
        <taxon>Magnoliopsida</taxon>
        <taxon>Liliopsida</taxon>
        <taxon>Zingiberales</taxon>
        <taxon>Cannaceae</taxon>
        <taxon>Canna</taxon>
    </lineage>
</organism>
<keyword evidence="4" id="KW-1185">Reference proteome</keyword>
<feature type="domain" description="BPM/SPOP BACK" evidence="2">
    <location>
        <begin position="64"/>
        <end position="116"/>
    </location>
</feature>
<reference evidence="3 4" key="1">
    <citation type="submission" date="2023-10" db="EMBL/GenBank/DDBJ databases">
        <title>Chromosome-scale genome assembly provides insights into flower coloration mechanisms of Canna indica.</title>
        <authorList>
            <person name="Li C."/>
        </authorList>
    </citation>
    <scope>NUCLEOTIDE SEQUENCE [LARGE SCALE GENOMIC DNA]</scope>
    <source>
        <tissue evidence="3">Flower</tissue>
    </source>
</reference>
<accession>A0AAQ3QML7</accession>
<dbReference type="CDD" id="cd14736">
    <property type="entry name" value="BACK_AtBPM-like"/>
    <property type="match status" value="1"/>
</dbReference>
<evidence type="ECO:0000313" key="3">
    <source>
        <dbReference type="EMBL" id="WOL13635.1"/>
    </source>
</evidence>
<dbReference type="InterPro" id="IPR027409">
    <property type="entry name" value="GroEL-like_apical_dom_sf"/>
</dbReference>
<sequence length="216" mass="23369">MTPEKELAASPMSSKSVTEIVNGSHKFVIQGYPLAKGMGVRKHIASDTSTFFDGLDGGEISENSVASTLALADQYHAMELKACCLKFAVENIAVVMRSSGFEYLRDDCPSLQSELLKIIAGCEEECNSGGKSRSVCAQLSIGEDSNDRRVITEDSDLNLEKVKAEMLGTAKKLRTTIEKSTAMFDKEKAQERLSKLSGGVAVLKVCLLKFMPSFGP</sequence>
<gene>
    <name evidence="3" type="ORF">Cni_G22408</name>
</gene>
<name>A0AAQ3QML7_9LILI</name>
<protein>
    <submittedName>
        <fullName evidence="3">BTB/POZ and MATH domain-containing protein 4 isoform X1</fullName>
    </submittedName>
</protein>
<dbReference type="InterPro" id="IPR056423">
    <property type="entry name" value="BACK_BPM_SPOP"/>
</dbReference>
<dbReference type="EMBL" id="CP136896">
    <property type="protein sequence ID" value="WOL13635.1"/>
    <property type="molecule type" value="Genomic_DNA"/>
</dbReference>